<dbReference type="InterPro" id="IPR011009">
    <property type="entry name" value="Kinase-like_dom_sf"/>
</dbReference>
<accession>A0A6A4XBA6</accession>
<dbReference type="EMBL" id="VIIS01000004">
    <property type="protein sequence ID" value="KAF0314689.1"/>
    <property type="molecule type" value="Genomic_DNA"/>
</dbReference>
<dbReference type="GO" id="GO:0005737">
    <property type="term" value="C:cytoplasm"/>
    <property type="evidence" value="ECO:0007669"/>
    <property type="project" value="TreeGrafter"/>
</dbReference>
<dbReference type="OrthoDB" id="10267235at2759"/>
<keyword evidence="7" id="KW-0808">Transferase</keyword>
<dbReference type="GO" id="GO:0004305">
    <property type="term" value="F:ethanolamine kinase activity"/>
    <property type="evidence" value="ECO:0007669"/>
    <property type="project" value="UniProtKB-EC"/>
</dbReference>
<dbReference type="Proteomes" id="UP000440578">
    <property type="component" value="Unassembled WGS sequence"/>
</dbReference>
<proteinExistence type="inferred from homology"/>
<evidence type="ECO:0000313" key="7">
    <source>
        <dbReference type="EMBL" id="KAF0314689.1"/>
    </source>
</evidence>
<evidence type="ECO:0000256" key="4">
    <source>
        <dbReference type="ARBA" id="ARBA00038211"/>
    </source>
</evidence>
<keyword evidence="1" id="KW-0443">Lipid metabolism</keyword>
<comment type="pathway">
    <text evidence="3">Phospholipid metabolism; phosphatidylethanolamine biosynthesis; phosphatidylethanolamine from ethanolamine: step 1/3.</text>
</comment>
<dbReference type="PANTHER" id="PTHR22603:SF66">
    <property type="entry name" value="ETHANOLAMINE KINASE"/>
    <property type="match status" value="1"/>
</dbReference>
<keyword evidence="1" id="KW-0444">Lipid biosynthesis</keyword>
<evidence type="ECO:0000256" key="6">
    <source>
        <dbReference type="SAM" id="Coils"/>
    </source>
</evidence>
<keyword evidence="1" id="KW-0594">Phospholipid biosynthesis</keyword>
<keyword evidence="6" id="KW-0175">Coiled coil</keyword>
<keyword evidence="8" id="KW-1185">Reference proteome</keyword>
<dbReference type="EC" id="2.7.1.82" evidence="5"/>
<dbReference type="PANTHER" id="PTHR22603">
    <property type="entry name" value="CHOLINE/ETHANOALAMINE KINASE"/>
    <property type="match status" value="1"/>
</dbReference>
<evidence type="ECO:0000313" key="8">
    <source>
        <dbReference type="Proteomes" id="UP000440578"/>
    </source>
</evidence>
<comment type="similarity">
    <text evidence="4">Belongs to the choline/ethanolamine kinase family.</text>
</comment>
<dbReference type="GO" id="GO:0006646">
    <property type="term" value="P:phosphatidylethanolamine biosynthetic process"/>
    <property type="evidence" value="ECO:0007669"/>
    <property type="project" value="TreeGrafter"/>
</dbReference>
<gene>
    <name evidence="7" type="primary">Etnk1</name>
    <name evidence="7" type="ORF">FJT64_001505</name>
</gene>
<sequence>METVTMRSFEMELDPADYEAGLREIVAALRPDWNLDNLRLKPFAGLTNTLVSCCHAGDQESTLLFRLYGDGTDRFIDRDAEKRNMQMMHRAGCARPLVATFSNGIVYGFEPGHTVTKLSVRAPDVFPMVAAALARVHRITPLGPDAGDGSNPGRSCLWASLDKMMALAPTQFDDPRQQKRFVSELRSAAQLRTELRQLREELEELGSPLVFCHNDLLLDNIIVAAGGRGVKFIDFEYGGVNHQAFDIGNHFNEFAGTEDVDYSLFPDREFQLRWLRCYLATYLSLKPGESPQPTVETVEPTDLQVETLYVQANKFSLLSHFYWGVWALVQTRFSNIDFDYLEYAITRFSEYDRRREQLRSLVLPVGNGVKQS</sequence>
<reference evidence="7 8" key="1">
    <citation type="submission" date="2019-07" db="EMBL/GenBank/DDBJ databases">
        <title>Draft genome assembly of a fouling barnacle, Amphibalanus amphitrite (Darwin, 1854): The first reference genome for Thecostraca.</title>
        <authorList>
            <person name="Kim W."/>
        </authorList>
    </citation>
    <scope>NUCLEOTIDE SEQUENCE [LARGE SCALE GENOMIC DNA]</scope>
    <source>
        <strain evidence="7">SNU_AA5</strain>
        <tissue evidence="7">Soma without cirri and trophi</tissue>
    </source>
</reference>
<keyword evidence="2" id="KW-1208">Phospholipid metabolism</keyword>
<dbReference type="Gene3D" id="3.90.1200.10">
    <property type="match status" value="1"/>
</dbReference>
<dbReference type="AlphaFoldDB" id="A0A6A4XBA6"/>
<evidence type="ECO:0000256" key="2">
    <source>
        <dbReference type="ARBA" id="ARBA00023264"/>
    </source>
</evidence>
<comment type="caution">
    <text evidence="7">The sequence shown here is derived from an EMBL/GenBank/DDBJ whole genome shotgun (WGS) entry which is preliminary data.</text>
</comment>
<organism evidence="7 8">
    <name type="scientific">Amphibalanus amphitrite</name>
    <name type="common">Striped barnacle</name>
    <name type="synonym">Balanus amphitrite</name>
    <dbReference type="NCBI Taxonomy" id="1232801"/>
    <lineage>
        <taxon>Eukaryota</taxon>
        <taxon>Metazoa</taxon>
        <taxon>Ecdysozoa</taxon>
        <taxon>Arthropoda</taxon>
        <taxon>Crustacea</taxon>
        <taxon>Multicrustacea</taxon>
        <taxon>Cirripedia</taxon>
        <taxon>Thoracica</taxon>
        <taxon>Thoracicalcarea</taxon>
        <taxon>Balanomorpha</taxon>
        <taxon>Balanoidea</taxon>
        <taxon>Balanidae</taxon>
        <taxon>Amphibalaninae</taxon>
        <taxon>Amphibalanus</taxon>
    </lineage>
</organism>
<name>A0A6A4XBA6_AMPAM</name>
<evidence type="ECO:0000256" key="5">
    <source>
        <dbReference type="ARBA" id="ARBA00038874"/>
    </source>
</evidence>
<dbReference type="CDD" id="cd05157">
    <property type="entry name" value="ETNK_euk"/>
    <property type="match status" value="1"/>
</dbReference>
<dbReference type="Gene3D" id="3.30.200.20">
    <property type="entry name" value="Phosphorylase Kinase, domain 1"/>
    <property type="match status" value="1"/>
</dbReference>
<keyword evidence="7" id="KW-0418">Kinase</keyword>
<protein>
    <recommendedName>
        <fullName evidence="5">ethanolamine kinase</fullName>
        <ecNumber evidence="5">2.7.1.82</ecNumber>
    </recommendedName>
</protein>
<evidence type="ECO:0000256" key="3">
    <source>
        <dbReference type="ARBA" id="ARBA00037883"/>
    </source>
</evidence>
<evidence type="ECO:0000256" key="1">
    <source>
        <dbReference type="ARBA" id="ARBA00023209"/>
    </source>
</evidence>
<feature type="coiled-coil region" evidence="6">
    <location>
        <begin position="181"/>
        <end position="208"/>
    </location>
</feature>
<dbReference type="SUPFAM" id="SSF56112">
    <property type="entry name" value="Protein kinase-like (PK-like)"/>
    <property type="match status" value="1"/>
</dbReference>
<dbReference type="Pfam" id="PF01633">
    <property type="entry name" value="Choline_kinase"/>
    <property type="match status" value="1"/>
</dbReference>